<dbReference type="GO" id="GO:0005524">
    <property type="term" value="F:ATP binding"/>
    <property type="evidence" value="ECO:0007669"/>
    <property type="project" value="UniProtKB-KW"/>
</dbReference>
<keyword evidence="10" id="KW-0460">Magnesium</keyword>
<dbReference type="FunFam" id="2.70.150.10:FF:000016">
    <property type="entry name" value="Calcium-transporting P-type ATPase putative"/>
    <property type="match status" value="1"/>
</dbReference>
<dbReference type="SUPFAM" id="SSF81660">
    <property type="entry name" value="Metal cation-transporting ATPase, ATP-binding domain N"/>
    <property type="match status" value="1"/>
</dbReference>
<dbReference type="EC" id="7.2.2.3" evidence="19"/>
<dbReference type="PROSITE" id="PS00154">
    <property type="entry name" value="ATPASE_E1_E2"/>
    <property type="match status" value="1"/>
</dbReference>
<dbReference type="Gene3D" id="1.20.1110.10">
    <property type="entry name" value="Calcium-transporting ATPase, transmembrane domain"/>
    <property type="match status" value="1"/>
</dbReference>
<evidence type="ECO:0000256" key="21">
    <source>
        <dbReference type="ARBA" id="ARBA00049499"/>
    </source>
</evidence>
<evidence type="ECO:0000256" key="11">
    <source>
        <dbReference type="ARBA" id="ARBA00022958"/>
    </source>
</evidence>
<comment type="similarity">
    <text evidence="18">Belongs to the cation transport ATPase (P-type) (TC 3.A.3) family. Type IID subfamily.</text>
</comment>
<comment type="cofactor">
    <cofactor evidence="1">
        <name>Mg(2+)</name>
        <dbReference type="ChEBI" id="CHEBI:18420"/>
    </cofactor>
</comment>
<comment type="catalytic activity">
    <reaction evidence="21">
        <text>Na(+)(in) + ATP + H2O = Na(+)(out) + ADP + phosphate + H(+)</text>
        <dbReference type="Rhea" id="RHEA:14633"/>
        <dbReference type="ChEBI" id="CHEBI:15377"/>
        <dbReference type="ChEBI" id="CHEBI:15378"/>
        <dbReference type="ChEBI" id="CHEBI:29101"/>
        <dbReference type="ChEBI" id="CHEBI:30616"/>
        <dbReference type="ChEBI" id="CHEBI:43474"/>
        <dbReference type="ChEBI" id="CHEBI:456216"/>
        <dbReference type="EC" id="7.2.2.3"/>
    </reaction>
    <physiologicalReaction direction="left-to-right" evidence="21">
        <dbReference type="Rhea" id="RHEA:14634"/>
    </physiologicalReaction>
</comment>
<evidence type="ECO:0000256" key="19">
    <source>
        <dbReference type="ARBA" id="ARBA00035029"/>
    </source>
</evidence>
<feature type="domain" description="Cation-transporting P-type ATPase N-terminal" evidence="24">
    <location>
        <begin position="104"/>
        <end position="178"/>
    </location>
</feature>
<evidence type="ECO:0000313" key="26">
    <source>
        <dbReference type="Proteomes" id="UP000294847"/>
    </source>
</evidence>
<evidence type="ECO:0000256" key="20">
    <source>
        <dbReference type="ARBA" id="ARBA00048599"/>
    </source>
</evidence>
<dbReference type="InterPro" id="IPR001757">
    <property type="entry name" value="P_typ_ATPase"/>
</dbReference>
<dbReference type="FunFam" id="1.20.1110.10:FF:000015">
    <property type="entry name" value="Sodium ion P-type ATPase"/>
    <property type="match status" value="1"/>
</dbReference>
<dbReference type="Gene3D" id="3.40.1110.10">
    <property type="entry name" value="Calcium-transporting ATPase, cytoplasmic domain N"/>
    <property type="match status" value="1"/>
</dbReference>
<dbReference type="Gene3D" id="2.70.150.10">
    <property type="entry name" value="Calcium-transporting ATPase, cytoplasmic transduction domain A"/>
    <property type="match status" value="1"/>
</dbReference>
<dbReference type="Gene3D" id="3.40.50.1000">
    <property type="entry name" value="HAD superfamily/HAD-like"/>
    <property type="match status" value="1"/>
</dbReference>
<dbReference type="InterPro" id="IPR018303">
    <property type="entry name" value="ATPase_P-typ_P_site"/>
</dbReference>
<dbReference type="InterPro" id="IPR004014">
    <property type="entry name" value="ATPase_P-typ_cation-transptr_N"/>
</dbReference>
<dbReference type="GO" id="GO:0046872">
    <property type="term" value="F:metal ion binding"/>
    <property type="evidence" value="ECO:0007669"/>
    <property type="project" value="UniProtKB-KW"/>
</dbReference>
<keyword evidence="14" id="KW-0915">Sodium</keyword>
<keyword evidence="17" id="KW-0739">Sodium transport</keyword>
<evidence type="ECO:0000256" key="18">
    <source>
        <dbReference type="ARBA" id="ARBA00035017"/>
    </source>
</evidence>
<feature type="compositionally biased region" description="Polar residues" evidence="22">
    <location>
        <begin position="27"/>
        <end position="40"/>
    </location>
</feature>
<feature type="transmembrane region" description="Helical" evidence="23">
    <location>
        <begin position="878"/>
        <end position="899"/>
    </location>
</feature>
<dbReference type="InterPro" id="IPR044492">
    <property type="entry name" value="P_typ_ATPase_HD_dom"/>
</dbReference>
<evidence type="ECO:0000256" key="2">
    <source>
        <dbReference type="ARBA" id="ARBA00004651"/>
    </source>
</evidence>
<evidence type="ECO:0000256" key="4">
    <source>
        <dbReference type="ARBA" id="ARBA00022475"/>
    </source>
</evidence>
<gene>
    <name evidence="25" type="ORF">PoMZ_03544</name>
</gene>
<keyword evidence="5" id="KW-0633">Potassium transport</keyword>
<dbReference type="SUPFAM" id="SSF81653">
    <property type="entry name" value="Calcium ATPase, transduction domain A"/>
    <property type="match status" value="1"/>
</dbReference>
<evidence type="ECO:0000256" key="23">
    <source>
        <dbReference type="SAM" id="Phobius"/>
    </source>
</evidence>
<feature type="transmembrane region" description="Helical" evidence="23">
    <location>
        <begin position="845"/>
        <end position="866"/>
    </location>
</feature>
<dbReference type="SMART" id="SM00831">
    <property type="entry name" value="Cation_ATPase_N"/>
    <property type="match status" value="1"/>
</dbReference>
<feature type="region of interest" description="Disordered" evidence="22">
    <location>
        <begin position="1"/>
        <end position="59"/>
    </location>
</feature>
<reference evidence="25 26" key="1">
    <citation type="journal article" date="2019" name="Mol. Biol. Evol.">
        <title>Blast fungal genomes show frequent chromosomal changes, gene gains and losses, and effector gene turnover.</title>
        <authorList>
            <person name="Gomez Luciano L.B."/>
            <person name="Jason Tsai I."/>
            <person name="Chuma I."/>
            <person name="Tosa Y."/>
            <person name="Chen Y.H."/>
            <person name="Li J.Y."/>
            <person name="Li M.Y."/>
            <person name="Jade Lu M.Y."/>
            <person name="Nakayashiki H."/>
            <person name="Li W.H."/>
        </authorList>
    </citation>
    <scope>NUCLEOTIDE SEQUENCE [LARGE SCALE GENOMIC DNA]</scope>
    <source>
        <strain evidence="25">MZ5-1-6</strain>
    </source>
</reference>
<dbReference type="SUPFAM" id="SSF81665">
    <property type="entry name" value="Calcium ATPase, transmembrane domain M"/>
    <property type="match status" value="1"/>
</dbReference>
<sequence length="1103" mass="118664">MGKSDSVRNGANLDSAETVAEQDEPPNGSSGLNVPSNQPSKAIEKLQQPQTAAKASRPDLAATASSSFVPITATTSRSSATAAGTVETTQLGNDVVALSSHGTAAHCVPISQLTELYQTDIEDGLSAAEAALRFDRDGANKIEGAKGVSLWEIFLRQISNSLTIVLFIVMILSFAIDDYIEGGVITAVIVLNIVVGLVQDYKAEQTIQSLYALSAPTCKVVRNGQIETIKAEMLVKGDLVMISVGDVIPADLRLVSGINLSTDEALLTGESVPISKHPEAVLDDADVPLGDRLNMVYSAATVTRGRGTGIVVATGMFTEVGKIADMLRNKKDTANDKAFFARTLIRLKRGVRRLLGFEGTPLQVKLSKFALLLFGLALLLVVIVFSASKWEVGEQVLIYGICVGVAVIPESLIAVLTITMAVGTKAMASGNVIVRKMSALEAVGGVTNICSDKTGTLTQGRMITRKIWLPNGTTASVEGTTDSHDPTSGSVKIRETIDQEKAAEAIQSSAFTHFCESIALCNNSTVSDGKANETDNGSVTTATATLSSPGNWTAVGEPTEIALQVFAMRFGKGKADLMQQDQRRMVAEFPFDSSCKLMSVVYETKKSNLRSVYTKGAVETLLPLLQDSDDVKQQIIAKADELASQGLRVLCVASKAVGPDVQLSERPQAECNLHFLGLAGLYDPPRVETLGAVQKCREAGISVHMVTGDHIKTATAIAYEVGILSHDMDPLPSHAVMAAANFDALSDAEVDQLTKLPLVLARCSPTTKVRMLEAMHRRKAFCVMTGDGVNDSPALKIADVGIAMGERGSDVAKEAADMVLTDDNFASIVTAIEEGRRLFDNIQKFILHLLISNISQVILLLIGLSFKDASGVSIFPLSPIEILWVNLITSSFLALGLGIEEKQPDILTRPPHDLRVGVFTWDLIRDKMIYGVLMGGLCLAAFTSVAYGMPGEHGLGHGCNDGFNETCGVVFRARSTTYATLTILLLVTSWEVKHFTRSLFNMNPERGWHGPTAVFKTVWHNRFLFWSVMAGFVIMFPVIYIPYVNRLIFKHDSIGWEWGVVFACLTVYIGLVEIWKAIKRKLGLGLQKRTNAAPPLQTAEAQV</sequence>
<evidence type="ECO:0000256" key="10">
    <source>
        <dbReference type="ARBA" id="ARBA00022842"/>
    </source>
</evidence>
<dbReference type="PANTHER" id="PTHR42861">
    <property type="entry name" value="CALCIUM-TRANSPORTING ATPASE"/>
    <property type="match status" value="1"/>
</dbReference>
<keyword evidence="15" id="KW-0406">Ion transport</keyword>
<dbReference type="InterPro" id="IPR036412">
    <property type="entry name" value="HAD-like_sf"/>
</dbReference>
<keyword evidence="11" id="KW-0630">Potassium</keyword>
<dbReference type="InterPro" id="IPR006068">
    <property type="entry name" value="ATPase_P-typ_cation-transptr_C"/>
</dbReference>
<dbReference type="Pfam" id="PF00689">
    <property type="entry name" value="Cation_ATPase_C"/>
    <property type="match status" value="1"/>
</dbReference>
<dbReference type="SFLD" id="SFLDS00003">
    <property type="entry name" value="Haloacid_Dehalogenase"/>
    <property type="match status" value="1"/>
</dbReference>
<accession>A0A4P7N7G9</accession>
<dbReference type="SUPFAM" id="SSF56784">
    <property type="entry name" value="HAD-like"/>
    <property type="match status" value="1"/>
</dbReference>
<dbReference type="InterPro" id="IPR023214">
    <property type="entry name" value="HAD_sf"/>
</dbReference>
<dbReference type="GO" id="GO:0008554">
    <property type="term" value="F:P-type sodium transporter activity"/>
    <property type="evidence" value="ECO:0007669"/>
    <property type="project" value="UniProtKB-EC"/>
</dbReference>
<feature type="transmembrane region" description="Helical" evidence="23">
    <location>
        <begin position="1055"/>
        <end position="1075"/>
    </location>
</feature>
<dbReference type="InterPro" id="IPR008250">
    <property type="entry name" value="ATPase_P-typ_transduc_dom_A_sf"/>
</dbReference>
<keyword evidence="3" id="KW-0813">Transport</keyword>
<proteinExistence type="inferred from homology"/>
<dbReference type="PRINTS" id="PR00120">
    <property type="entry name" value="HATPASE"/>
</dbReference>
<evidence type="ECO:0000256" key="6">
    <source>
        <dbReference type="ARBA" id="ARBA00022692"/>
    </source>
</evidence>
<dbReference type="Proteomes" id="UP000294847">
    <property type="component" value="Chromosome 3"/>
</dbReference>
<feature type="transmembrane region" description="Helical" evidence="23">
    <location>
        <begin position="1023"/>
        <end position="1043"/>
    </location>
</feature>
<dbReference type="SFLD" id="SFLDG00002">
    <property type="entry name" value="C1.7:_P-type_atpase_like"/>
    <property type="match status" value="1"/>
</dbReference>
<evidence type="ECO:0000259" key="24">
    <source>
        <dbReference type="SMART" id="SM00831"/>
    </source>
</evidence>
<evidence type="ECO:0000256" key="17">
    <source>
        <dbReference type="ARBA" id="ARBA00023201"/>
    </source>
</evidence>
<feature type="transmembrane region" description="Helical" evidence="23">
    <location>
        <begin position="929"/>
        <end position="949"/>
    </location>
</feature>
<evidence type="ECO:0000256" key="5">
    <source>
        <dbReference type="ARBA" id="ARBA00022538"/>
    </source>
</evidence>
<dbReference type="GO" id="GO:0005886">
    <property type="term" value="C:plasma membrane"/>
    <property type="evidence" value="ECO:0007669"/>
    <property type="project" value="UniProtKB-SubCell"/>
</dbReference>
<keyword evidence="4" id="KW-1003">Cell membrane</keyword>
<evidence type="ECO:0000256" key="3">
    <source>
        <dbReference type="ARBA" id="ARBA00022448"/>
    </source>
</evidence>
<protein>
    <recommendedName>
        <fullName evidence="19">P-type Na(+) transporter</fullName>
        <ecNumber evidence="19">7.2.2.3</ecNumber>
    </recommendedName>
</protein>
<evidence type="ECO:0000256" key="12">
    <source>
        <dbReference type="ARBA" id="ARBA00022967"/>
    </source>
</evidence>
<evidence type="ECO:0000256" key="7">
    <source>
        <dbReference type="ARBA" id="ARBA00022723"/>
    </source>
</evidence>
<keyword evidence="9" id="KW-0067">ATP-binding</keyword>
<evidence type="ECO:0000256" key="8">
    <source>
        <dbReference type="ARBA" id="ARBA00022741"/>
    </source>
</evidence>
<keyword evidence="16 23" id="KW-0472">Membrane</keyword>
<dbReference type="InterPro" id="IPR006414">
    <property type="entry name" value="P-type_ATPase_IID"/>
</dbReference>
<evidence type="ECO:0000256" key="1">
    <source>
        <dbReference type="ARBA" id="ARBA00001946"/>
    </source>
</evidence>
<dbReference type="InterPro" id="IPR023299">
    <property type="entry name" value="ATPase_P-typ_cyto_dom_N"/>
</dbReference>
<dbReference type="Pfam" id="PF00690">
    <property type="entry name" value="Cation_ATPase_N"/>
    <property type="match status" value="1"/>
</dbReference>
<dbReference type="NCBIfam" id="TIGR01523">
    <property type="entry name" value="ATPase-IID_K-Na"/>
    <property type="match status" value="1"/>
</dbReference>
<dbReference type="SFLD" id="SFLDF00027">
    <property type="entry name" value="p-type_atpase"/>
    <property type="match status" value="1"/>
</dbReference>
<dbReference type="FunFam" id="3.40.50.1000:FF:000001">
    <property type="entry name" value="Phospholipid-transporting ATPase IC"/>
    <property type="match status" value="1"/>
</dbReference>
<dbReference type="FunFam" id="3.40.50.1000:FF:000047">
    <property type="entry name" value="Sodium P-type ATPase"/>
    <property type="match status" value="1"/>
</dbReference>
<evidence type="ECO:0000256" key="14">
    <source>
        <dbReference type="ARBA" id="ARBA00023053"/>
    </source>
</evidence>
<dbReference type="NCBIfam" id="TIGR01494">
    <property type="entry name" value="ATPase_P-type"/>
    <property type="match status" value="3"/>
</dbReference>
<keyword evidence="6 23" id="KW-0812">Transmembrane</keyword>
<keyword evidence="7" id="KW-0479">Metal-binding</keyword>
<evidence type="ECO:0000256" key="13">
    <source>
        <dbReference type="ARBA" id="ARBA00022989"/>
    </source>
</evidence>
<dbReference type="VEuPathDB" id="FungiDB:M_BR32_EuGene_00075531"/>
<dbReference type="AlphaFoldDB" id="A0A4P7N7G9"/>
<dbReference type="PRINTS" id="PR00119">
    <property type="entry name" value="CATATPASE"/>
</dbReference>
<evidence type="ECO:0000256" key="22">
    <source>
        <dbReference type="SAM" id="MobiDB-lite"/>
    </source>
</evidence>
<keyword evidence="12" id="KW-1278">Translocase</keyword>
<dbReference type="Pfam" id="PF13246">
    <property type="entry name" value="Cation_ATPase"/>
    <property type="match status" value="1"/>
</dbReference>
<keyword evidence="13 23" id="KW-1133">Transmembrane helix</keyword>
<feature type="transmembrane region" description="Helical" evidence="23">
    <location>
        <begin position="182"/>
        <end position="198"/>
    </location>
</feature>
<dbReference type="EMBL" id="CP034206">
    <property type="protein sequence ID" value="QBZ58588.1"/>
    <property type="molecule type" value="Genomic_DNA"/>
</dbReference>
<dbReference type="GO" id="GO:0006813">
    <property type="term" value="P:potassium ion transport"/>
    <property type="evidence" value="ECO:0007669"/>
    <property type="project" value="UniProtKB-KW"/>
</dbReference>
<evidence type="ECO:0000313" key="25">
    <source>
        <dbReference type="EMBL" id="QBZ58588.1"/>
    </source>
</evidence>
<dbReference type="Pfam" id="PF00122">
    <property type="entry name" value="E1-E2_ATPase"/>
    <property type="match status" value="1"/>
</dbReference>
<feature type="transmembrane region" description="Helical" evidence="23">
    <location>
        <begin position="969"/>
        <end position="992"/>
    </location>
</feature>
<evidence type="ECO:0000256" key="15">
    <source>
        <dbReference type="ARBA" id="ARBA00023065"/>
    </source>
</evidence>
<name>A0A4P7N7G9_PYROR</name>
<evidence type="ECO:0000256" key="9">
    <source>
        <dbReference type="ARBA" id="ARBA00022840"/>
    </source>
</evidence>
<comment type="subcellular location">
    <subcellularLocation>
        <location evidence="2">Cell membrane</location>
        <topology evidence="2">Multi-pass membrane protein</topology>
    </subcellularLocation>
</comment>
<keyword evidence="8" id="KW-0547">Nucleotide-binding</keyword>
<dbReference type="InterPro" id="IPR023298">
    <property type="entry name" value="ATPase_P-typ_TM_dom_sf"/>
</dbReference>
<organism evidence="25 26">
    <name type="scientific">Pyricularia oryzae</name>
    <name type="common">Rice blast fungus</name>
    <name type="synonym">Magnaporthe oryzae</name>
    <dbReference type="NCBI Taxonomy" id="318829"/>
    <lineage>
        <taxon>Eukaryota</taxon>
        <taxon>Fungi</taxon>
        <taxon>Dikarya</taxon>
        <taxon>Ascomycota</taxon>
        <taxon>Pezizomycotina</taxon>
        <taxon>Sordariomycetes</taxon>
        <taxon>Sordariomycetidae</taxon>
        <taxon>Magnaporthales</taxon>
        <taxon>Pyriculariaceae</taxon>
        <taxon>Pyricularia</taxon>
    </lineage>
</organism>
<feature type="transmembrane region" description="Helical" evidence="23">
    <location>
        <begin position="369"/>
        <end position="390"/>
    </location>
</feature>
<evidence type="ECO:0000256" key="16">
    <source>
        <dbReference type="ARBA" id="ARBA00023136"/>
    </source>
</evidence>
<comment type="catalytic activity">
    <reaction evidence="20">
        <text>K(+)(in) + ATP + H2O = K(+)(out) + ADP + phosphate + H(+)</text>
        <dbReference type="Rhea" id="RHEA:75815"/>
        <dbReference type="ChEBI" id="CHEBI:15377"/>
        <dbReference type="ChEBI" id="CHEBI:15378"/>
        <dbReference type="ChEBI" id="CHEBI:29103"/>
        <dbReference type="ChEBI" id="CHEBI:30616"/>
        <dbReference type="ChEBI" id="CHEBI:43474"/>
        <dbReference type="ChEBI" id="CHEBI:456216"/>
    </reaction>
</comment>
<dbReference type="Pfam" id="PF08282">
    <property type="entry name" value="Hydrolase_3"/>
    <property type="match status" value="1"/>
</dbReference>
<feature type="transmembrane region" description="Helical" evidence="23">
    <location>
        <begin position="396"/>
        <end position="422"/>
    </location>
</feature>
<feature type="transmembrane region" description="Helical" evidence="23">
    <location>
        <begin position="158"/>
        <end position="176"/>
    </location>
</feature>
<dbReference type="InterPro" id="IPR059000">
    <property type="entry name" value="ATPase_P-type_domA"/>
</dbReference>
<dbReference type="GO" id="GO:0016887">
    <property type="term" value="F:ATP hydrolysis activity"/>
    <property type="evidence" value="ECO:0007669"/>
    <property type="project" value="InterPro"/>
</dbReference>